<dbReference type="HAMAP" id="MF_01595">
    <property type="entry name" value="PNPase"/>
    <property type="match status" value="1"/>
</dbReference>
<keyword evidence="10" id="KW-1185">Reference proteome</keyword>
<evidence type="ECO:0000256" key="7">
    <source>
        <dbReference type="HAMAP-Rule" id="MF_01595"/>
    </source>
</evidence>
<dbReference type="InterPro" id="IPR036612">
    <property type="entry name" value="KH_dom_type_1_sf"/>
</dbReference>
<dbReference type="InterPro" id="IPR036345">
    <property type="entry name" value="ExoRNase_PH_dom2_sf"/>
</dbReference>
<dbReference type="InterPro" id="IPR012340">
    <property type="entry name" value="NA-bd_OB-fold"/>
</dbReference>
<keyword evidence="5 7" id="KW-0460">Magnesium</keyword>
<evidence type="ECO:0000256" key="3">
    <source>
        <dbReference type="ARBA" id="ARBA00022679"/>
    </source>
</evidence>
<evidence type="ECO:0000256" key="4">
    <source>
        <dbReference type="ARBA" id="ARBA00022695"/>
    </source>
</evidence>
<dbReference type="GO" id="GO:0004654">
    <property type="term" value="F:polyribonucleotide nucleotidyltransferase activity"/>
    <property type="evidence" value="ECO:0007669"/>
    <property type="project" value="UniProtKB-EC"/>
</dbReference>
<reference evidence="10" key="1">
    <citation type="submission" date="2023-07" db="EMBL/GenBank/DDBJ databases">
        <title>The carbon used by Thiothrix.</title>
        <authorList>
            <person name="Chen L."/>
        </authorList>
    </citation>
    <scope>NUCLEOTIDE SEQUENCE [LARGE SCALE GENOMIC DNA]</scope>
</reference>
<dbReference type="InterPro" id="IPR020568">
    <property type="entry name" value="Ribosomal_Su5_D2-typ_SF"/>
</dbReference>
<feature type="binding site" evidence="7">
    <location>
        <position position="494"/>
    </location>
    <ligand>
        <name>Mg(2+)</name>
        <dbReference type="ChEBI" id="CHEBI:18420"/>
    </ligand>
</feature>
<comment type="catalytic activity">
    <reaction evidence="7">
        <text>RNA(n+1) + phosphate = RNA(n) + a ribonucleoside 5'-diphosphate</text>
        <dbReference type="Rhea" id="RHEA:22096"/>
        <dbReference type="Rhea" id="RHEA-COMP:14527"/>
        <dbReference type="Rhea" id="RHEA-COMP:17342"/>
        <dbReference type="ChEBI" id="CHEBI:43474"/>
        <dbReference type="ChEBI" id="CHEBI:57930"/>
        <dbReference type="ChEBI" id="CHEBI:140395"/>
        <dbReference type="EC" id="2.7.7.8"/>
    </reaction>
</comment>
<evidence type="ECO:0000256" key="6">
    <source>
        <dbReference type="ARBA" id="ARBA00022884"/>
    </source>
</evidence>
<dbReference type="InterPro" id="IPR027408">
    <property type="entry name" value="PNPase/RNase_PH_dom_sf"/>
</dbReference>
<dbReference type="NCBIfam" id="NF008805">
    <property type="entry name" value="PRK11824.1"/>
    <property type="match status" value="1"/>
</dbReference>
<dbReference type="Pfam" id="PF00013">
    <property type="entry name" value="KH_1"/>
    <property type="match status" value="1"/>
</dbReference>
<name>A0ABU6D1H4_9GAMM</name>
<comment type="caution">
    <text evidence="9">The sequence shown here is derived from an EMBL/GenBank/DDBJ whole genome shotgun (WGS) entry which is preliminary data.</text>
</comment>
<keyword evidence="4 7" id="KW-0548">Nucleotidyltransferase</keyword>
<protein>
    <recommendedName>
        <fullName evidence="7">Polyribonucleotide nucleotidyltransferase</fullName>
        <ecNumber evidence="7">2.7.7.8</ecNumber>
    </recommendedName>
    <alternativeName>
        <fullName evidence="7">Polynucleotide phosphorylase</fullName>
        <shortName evidence="7">PNPase</shortName>
    </alternativeName>
</protein>
<keyword evidence="7" id="KW-0479">Metal-binding</keyword>
<dbReference type="CDD" id="cd04472">
    <property type="entry name" value="S1_PNPase"/>
    <property type="match status" value="1"/>
</dbReference>
<proteinExistence type="inferred from homology"/>
<comment type="subcellular location">
    <subcellularLocation>
        <location evidence="7">Cytoplasm</location>
    </subcellularLocation>
</comment>
<dbReference type="PANTHER" id="PTHR11252:SF0">
    <property type="entry name" value="POLYRIBONUCLEOTIDE NUCLEOTIDYLTRANSFERASE 1, MITOCHONDRIAL"/>
    <property type="match status" value="1"/>
</dbReference>
<dbReference type="InterPro" id="IPR003029">
    <property type="entry name" value="S1_domain"/>
</dbReference>
<dbReference type="CDD" id="cd02393">
    <property type="entry name" value="KH-I_PNPase"/>
    <property type="match status" value="1"/>
</dbReference>
<accession>A0ABU6D1H4</accession>
<keyword evidence="6 7" id="KW-0694">RNA-binding</keyword>
<dbReference type="SUPFAM" id="SSF46915">
    <property type="entry name" value="Polynucleotide phosphorylase/guanosine pentaphosphate synthase (PNPase/GPSI), domain 3"/>
    <property type="match status" value="1"/>
</dbReference>
<dbReference type="PROSITE" id="PS50126">
    <property type="entry name" value="S1"/>
    <property type="match status" value="1"/>
</dbReference>
<comment type="subunit">
    <text evidence="7">Component of the RNA degradosome, which is a multiprotein complex involved in RNA processing and mRNA degradation.</text>
</comment>
<keyword evidence="2 7" id="KW-0963">Cytoplasm</keyword>
<evidence type="ECO:0000313" key="9">
    <source>
        <dbReference type="EMBL" id="MEB4592880.1"/>
    </source>
</evidence>
<dbReference type="Proteomes" id="UP001308005">
    <property type="component" value="Unassembled WGS sequence"/>
</dbReference>
<dbReference type="InterPro" id="IPR015848">
    <property type="entry name" value="PNPase_PH_RNA-bd_bac/org-type"/>
</dbReference>
<dbReference type="Pfam" id="PF00575">
    <property type="entry name" value="S1"/>
    <property type="match status" value="1"/>
</dbReference>
<dbReference type="SUPFAM" id="SSF50249">
    <property type="entry name" value="Nucleic acid-binding proteins"/>
    <property type="match status" value="1"/>
</dbReference>
<dbReference type="Gene3D" id="2.40.50.140">
    <property type="entry name" value="Nucleic acid-binding proteins"/>
    <property type="match status" value="1"/>
</dbReference>
<feature type="binding site" evidence="7">
    <location>
        <position position="488"/>
    </location>
    <ligand>
        <name>Mg(2+)</name>
        <dbReference type="ChEBI" id="CHEBI:18420"/>
    </ligand>
</feature>
<dbReference type="Pfam" id="PF03726">
    <property type="entry name" value="PNPase"/>
    <property type="match status" value="1"/>
</dbReference>
<dbReference type="SMART" id="SM00322">
    <property type="entry name" value="KH"/>
    <property type="match status" value="1"/>
</dbReference>
<comment type="function">
    <text evidence="7">Involved in mRNA degradation. Catalyzes the phosphorolysis of single-stranded polyribonucleotides processively in the 3'- to 5'-direction.</text>
</comment>
<feature type="domain" description="S1 motif" evidence="8">
    <location>
        <begin position="624"/>
        <end position="692"/>
    </location>
</feature>
<dbReference type="PANTHER" id="PTHR11252">
    <property type="entry name" value="POLYRIBONUCLEOTIDE NUCLEOTIDYLTRANSFERASE"/>
    <property type="match status" value="1"/>
</dbReference>
<evidence type="ECO:0000313" key="10">
    <source>
        <dbReference type="Proteomes" id="UP001308005"/>
    </source>
</evidence>
<dbReference type="SMART" id="SM00316">
    <property type="entry name" value="S1"/>
    <property type="match status" value="1"/>
</dbReference>
<dbReference type="InterPro" id="IPR004087">
    <property type="entry name" value="KH_dom"/>
</dbReference>
<dbReference type="InterPro" id="IPR036456">
    <property type="entry name" value="PNPase_PH_RNA-bd_sf"/>
</dbReference>
<dbReference type="Gene3D" id="3.30.1370.10">
    <property type="entry name" value="K Homology domain, type 1"/>
    <property type="match status" value="1"/>
</dbReference>
<keyword evidence="3 7" id="KW-0808">Transferase</keyword>
<dbReference type="Pfam" id="PF01138">
    <property type="entry name" value="RNase_PH"/>
    <property type="match status" value="2"/>
</dbReference>
<dbReference type="RefSeq" id="WP_324697414.1">
    <property type="nucleotide sequence ID" value="NZ_JAYMYJ010000145.1"/>
</dbReference>
<dbReference type="NCBIfam" id="TIGR03591">
    <property type="entry name" value="polynuc_phos"/>
    <property type="match status" value="1"/>
</dbReference>
<comment type="cofactor">
    <cofactor evidence="7">
        <name>Mg(2+)</name>
        <dbReference type="ChEBI" id="CHEBI:18420"/>
    </cofactor>
</comment>
<gene>
    <name evidence="7 9" type="primary">pnp</name>
    <name evidence="9" type="ORF">VSS37_18015</name>
</gene>
<evidence type="ECO:0000256" key="2">
    <source>
        <dbReference type="ARBA" id="ARBA00022490"/>
    </source>
</evidence>
<dbReference type="EC" id="2.7.7.8" evidence="7"/>
<dbReference type="CDD" id="cd11363">
    <property type="entry name" value="RNase_PH_PNPase_1"/>
    <property type="match status" value="1"/>
</dbReference>
<dbReference type="Pfam" id="PF03725">
    <property type="entry name" value="RNase_PH_C"/>
    <property type="match status" value="1"/>
</dbReference>
<dbReference type="InterPro" id="IPR012162">
    <property type="entry name" value="PNPase"/>
</dbReference>
<dbReference type="SUPFAM" id="SSF54791">
    <property type="entry name" value="Eukaryotic type KH-domain (KH-domain type I)"/>
    <property type="match status" value="1"/>
</dbReference>
<organism evidence="9 10">
    <name type="scientific">Candidatus Thiothrix phosphatis</name>
    <dbReference type="NCBI Taxonomy" id="3112415"/>
    <lineage>
        <taxon>Bacteria</taxon>
        <taxon>Pseudomonadati</taxon>
        <taxon>Pseudomonadota</taxon>
        <taxon>Gammaproteobacteria</taxon>
        <taxon>Thiotrichales</taxon>
        <taxon>Thiotrichaceae</taxon>
        <taxon>Thiothrix</taxon>
    </lineage>
</organism>
<evidence type="ECO:0000256" key="5">
    <source>
        <dbReference type="ARBA" id="ARBA00022842"/>
    </source>
</evidence>
<sequence>MAKISKTFQYGSNTVTLEHGEIAKQATAAVMVNMDDTCVLVSVVGQRTVEVARDFFPLTVDYQEKFYAAGRIPGGFFKREARATEEETLIARLIDRPLRPLFPDGFTNEVQIIALVVSMNPAVPADIPAMIGASAALALSGMPFQGPIGAARVGYREGQYLLNPSAEDLKTSSLDLVIAGTESAVLMVESEARELSEEVMLGAVMFGHEQMQVAIKAINEMAAEAGTVAWDWQAPTPDAALQAAVAGACEGDLREAFQITEKQKRYARIDEILNAALEKLAAKDGEEGGFNPEQIKGEFKNVEKKVVRGNILDGKPRIDGRDLQTVRPISVRLGVLPRAHGSALFTRGETQALVVTTLGTERDAQIIDAITGEYKDPFLFNYNFPPYSVGEVGRFGAPKRREIGHGRLAKRGVKSMLPNIDDFPYVIRCVSEITESNGSSSMASVCGSSLAMMDAGVPLKAPVAGIAMGLIKEEGRFAVLSDILGDEDHLGDMDFKVAGSANGVTALQMDIKITGITKEIMQQALVQAQAGRLYILGEMAKGIEAPRDEISQYAPRYVTMKINPEKIREVIGKGGETIRGITEKTGCSIDINDEGFIKIAAVDAKAAYEARSMIEAITAEVELNKVYTGKVARIMDFGAFVTILPGKDGLLHISQISNERVENVTDHLNVGDTVRVKVIEIDRQGRLRLSAKAIQEGE</sequence>
<comment type="similarity">
    <text evidence="1 7">Belongs to the polyribonucleotide nucleotidyltransferase family.</text>
</comment>
<dbReference type="PROSITE" id="PS50084">
    <property type="entry name" value="KH_TYPE_1"/>
    <property type="match status" value="1"/>
</dbReference>
<evidence type="ECO:0000259" key="8">
    <source>
        <dbReference type="PROSITE" id="PS50126"/>
    </source>
</evidence>
<dbReference type="SUPFAM" id="SSF54211">
    <property type="entry name" value="Ribosomal protein S5 domain 2-like"/>
    <property type="match status" value="2"/>
</dbReference>
<dbReference type="SUPFAM" id="SSF55666">
    <property type="entry name" value="Ribonuclease PH domain 2-like"/>
    <property type="match status" value="2"/>
</dbReference>
<dbReference type="PIRSF" id="PIRSF005499">
    <property type="entry name" value="PNPase"/>
    <property type="match status" value="1"/>
</dbReference>
<dbReference type="EMBL" id="JAYMYJ010000145">
    <property type="protein sequence ID" value="MEB4592880.1"/>
    <property type="molecule type" value="Genomic_DNA"/>
</dbReference>
<evidence type="ECO:0000256" key="1">
    <source>
        <dbReference type="ARBA" id="ARBA00007404"/>
    </source>
</evidence>
<dbReference type="InterPro" id="IPR001247">
    <property type="entry name" value="ExoRNase_PH_dom1"/>
</dbReference>
<dbReference type="CDD" id="cd11364">
    <property type="entry name" value="RNase_PH_PNPase_2"/>
    <property type="match status" value="1"/>
</dbReference>
<dbReference type="Gene3D" id="3.30.230.70">
    <property type="entry name" value="GHMP Kinase, N-terminal domain"/>
    <property type="match status" value="2"/>
</dbReference>
<dbReference type="InterPro" id="IPR015847">
    <property type="entry name" value="ExoRNase_PH_dom2"/>
</dbReference>
<dbReference type="InterPro" id="IPR004088">
    <property type="entry name" value="KH_dom_type_1"/>
</dbReference>